<evidence type="ECO:0000256" key="9">
    <source>
        <dbReference type="ARBA" id="ARBA00044899"/>
    </source>
</evidence>
<feature type="compositionally biased region" description="Low complexity" evidence="19">
    <location>
        <begin position="551"/>
        <end position="566"/>
    </location>
</feature>
<feature type="transmembrane region" description="Helical" evidence="20">
    <location>
        <begin position="368"/>
        <end position="385"/>
    </location>
</feature>
<evidence type="ECO:0000256" key="6">
    <source>
        <dbReference type="ARBA" id="ARBA00044891"/>
    </source>
</evidence>
<comment type="catalytic activity">
    <reaction evidence="13">
        <text>L-alanyl-L-lysine(out) = L-alanyl-L-lysine(in)</text>
        <dbReference type="Rhea" id="RHEA:79415"/>
        <dbReference type="ChEBI" id="CHEBI:192470"/>
    </reaction>
</comment>
<keyword evidence="20" id="KW-0472">Membrane</keyword>
<evidence type="ECO:0000256" key="4">
    <source>
        <dbReference type="ARBA" id="ARBA00044881"/>
    </source>
</evidence>
<evidence type="ECO:0000259" key="21">
    <source>
        <dbReference type="PROSITE" id="PS50850"/>
    </source>
</evidence>
<comment type="catalytic activity">
    <reaction evidence="9">
        <text>L-arginyl-L-alpha-amino acid(out) = L-arginyl-L-alpha-amino acid(in)</text>
        <dbReference type="Rhea" id="RHEA:79371"/>
        <dbReference type="ChEBI" id="CHEBI:84315"/>
    </reaction>
</comment>
<evidence type="ECO:0000256" key="5">
    <source>
        <dbReference type="ARBA" id="ARBA00044884"/>
    </source>
</evidence>
<reference evidence="22" key="1">
    <citation type="submission" date="2022-11" db="EMBL/GenBank/DDBJ databases">
        <title>Genome Sequence of Cubamyces cubensis.</title>
        <authorList>
            <person name="Buettner E."/>
        </authorList>
    </citation>
    <scope>NUCLEOTIDE SEQUENCE</scope>
    <source>
        <strain evidence="22">MPL-01</strain>
    </source>
</reference>
<comment type="catalytic activity">
    <reaction evidence="3">
        <text>L-histidyl-glycine(out) = L-histidyl-glycine(in)</text>
        <dbReference type="Rhea" id="RHEA:79395"/>
        <dbReference type="ChEBI" id="CHEBI:229957"/>
    </reaction>
</comment>
<evidence type="ECO:0000256" key="15">
    <source>
        <dbReference type="ARBA" id="ARBA00044985"/>
    </source>
</evidence>
<dbReference type="PROSITE" id="PS50850">
    <property type="entry name" value="MFS"/>
    <property type="match status" value="1"/>
</dbReference>
<evidence type="ECO:0000256" key="19">
    <source>
        <dbReference type="SAM" id="MobiDB-lite"/>
    </source>
</evidence>
<name>A0AAD7U1C3_9APHY</name>
<accession>A0AAD7U1C3</accession>
<evidence type="ECO:0000256" key="12">
    <source>
        <dbReference type="ARBA" id="ARBA00044912"/>
    </source>
</evidence>
<keyword evidence="20" id="KW-1133">Transmembrane helix</keyword>
<sequence>MSLPDTPTQRAPLLRSLHHTEDAEDNEQVADVSDEYDTTALLHEGYDRPSPARAYFIRALALLCACSLSIGSHYATYILGPLKSRLSREMGTNNTEFSLLISAFSLNSTWTPLVGGVLASRLGTTFTSILATGVIFLGQACLLIGNLSDSVRLMAFGMFVFGLGVSPLAVVQETIIVRFFRSHGLGVSLALGLVAGKGASFISALTSYPLSQRFGPHAPFYASTILTAFSFTINLVYVFSSKWLVRGAGAELEASEINAEAHSRAASATDMSEAEALKEVAKKRMVYLRDITKLGDVFWAYIGLNILCGAVWAPFTHLVANILQRRFDLTESDASIKGSYVLAGSVFLYPITGFVVDKVKKRNFVMKLFLLSATLTLGCYIWLALPPEVTKTPIPAIISFASGHGFSPLLLVVIVPRIVPLKYVSTTLGAHKALEQTGSTIFQTLAGLALDIKSKKSTEKQVLPIDGDESDVQYLLNAFVILNILEILGILGLAHLDHKQRQAASRRSSALLPSTVDESDEDEPRPGKEPGTDDENWQAEASEHSRHRRSSTFSSRRAPLPSSSSPEQSIPLLDGHSRSSTVRGSRYLVEAVVEEEEPSRTPVRAAKILRTKAEVRRGEVFAVLCGVLIAFAWILFMGTAWLKLRSKEERGGGNFTSVLTHS</sequence>
<comment type="catalytic activity">
    <reaction evidence="11">
        <text>L-arginyl-glycine(out) = L-arginyl-glycine(in)</text>
        <dbReference type="Rhea" id="RHEA:79391"/>
        <dbReference type="ChEBI" id="CHEBI:229955"/>
    </reaction>
</comment>
<comment type="catalytic activity">
    <reaction evidence="14">
        <text>L-lysyl-glycine(out) = L-lysyl-glycine(in)</text>
        <dbReference type="Rhea" id="RHEA:79407"/>
        <dbReference type="ChEBI" id="CHEBI:191202"/>
    </reaction>
</comment>
<comment type="function">
    <text evidence="17">Lysosomal dipeptide uniporter that selectively exports lysine, arginine or histidine-containing dipeptides with a net positive charge from the lysosome lumen into the cytosol. Could play a role in a specific type of protein O-glycosylation indirectly regulating macrophages migration and tissue invasion. Also essential for liver homeostasis.</text>
</comment>
<feature type="transmembrane region" description="Helical" evidence="20">
    <location>
        <begin position="474"/>
        <end position="496"/>
    </location>
</feature>
<evidence type="ECO:0000313" key="23">
    <source>
        <dbReference type="Proteomes" id="UP001215151"/>
    </source>
</evidence>
<evidence type="ECO:0000256" key="3">
    <source>
        <dbReference type="ARBA" id="ARBA00044878"/>
    </source>
</evidence>
<comment type="catalytic activity">
    <reaction evidence="5">
        <text>L-alpha-aminoacyl-L-histidine(out) = L-alpha-aminoacyl-L-histidine(in)</text>
        <dbReference type="Rhea" id="RHEA:79375"/>
        <dbReference type="ChEBI" id="CHEBI:229967"/>
    </reaction>
</comment>
<evidence type="ECO:0000256" key="17">
    <source>
        <dbReference type="ARBA" id="ARBA00045709"/>
    </source>
</evidence>
<feature type="domain" description="Major facilitator superfamily (MFS) profile" evidence="21">
    <location>
        <begin position="61"/>
        <end position="501"/>
    </location>
</feature>
<evidence type="ECO:0000256" key="2">
    <source>
        <dbReference type="ARBA" id="ARBA00044876"/>
    </source>
</evidence>
<keyword evidence="23" id="KW-1185">Reference proteome</keyword>
<feature type="transmembrane region" description="Helical" evidence="20">
    <location>
        <begin position="620"/>
        <end position="642"/>
    </location>
</feature>
<dbReference type="InterPro" id="IPR011701">
    <property type="entry name" value="MFS"/>
</dbReference>
<feature type="transmembrane region" description="Helical" evidence="20">
    <location>
        <begin position="126"/>
        <end position="147"/>
    </location>
</feature>
<feature type="transmembrane region" description="Helical" evidence="20">
    <location>
        <begin position="55"/>
        <end position="77"/>
    </location>
</feature>
<dbReference type="Proteomes" id="UP001215151">
    <property type="component" value="Unassembled WGS sequence"/>
</dbReference>
<evidence type="ECO:0000256" key="13">
    <source>
        <dbReference type="ARBA" id="ARBA00044919"/>
    </source>
</evidence>
<dbReference type="AlphaFoldDB" id="A0AAD7U1C3"/>
<comment type="catalytic activity">
    <reaction evidence="8">
        <text>L-aspartyl-L-lysine(out) = L-aspartyl-L-lysine(in)</text>
        <dbReference type="Rhea" id="RHEA:79411"/>
        <dbReference type="ChEBI" id="CHEBI:229953"/>
    </reaction>
</comment>
<comment type="catalytic activity">
    <reaction evidence="6">
        <text>L-lysyl-L-alpha-amino acid(out) = L-lysyl-L-alpha-amino acid(in)</text>
        <dbReference type="Rhea" id="RHEA:79387"/>
        <dbReference type="ChEBI" id="CHEBI:229965"/>
    </reaction>
</comment>
<evidence type="ECO:0000256" key="16">
    <source>
        <dbReference type="ARBA" id="ARBA00045018"/>
    </source>
</evidence>
<feature type="region of interest" description="Disordered" evidence="19">
    <location>
        <begin position="1"/>
        <end position="29"/>
    </location>
</feature>
<comment type="catalytic activity">
    <reaction evidence="7">
        <text>L-alpha-aminoacyl-L-lysine(out) = L-alpha-aminoacyl-L-lysine(in)</text>
        <dbReference type="Rhea" id="RHEA:79383"/>
        <dbReference type="ChEBI" id="CHEBI:229966"/>
    </reaction>
</comment>
<proteinExistence type="predicted"/>
<evidence type="ECO:0000256" key="14">
    <source>
        <dbReference type="ARBA" id="ARBA00044924"/>
    </source>
</evidence>
<comment type="catalytic activity">
    <reaction evidence="2">
        <text>L-lysyl-L-alanine(out) = L-lysyl-L-alanine(in)</text>
        <dbReference type="Rhea" id="RHEA:79399"/>
        <dbReference type="ChEBI" id="CHEBI:229954"/>
    </reaction>
</comment>
<comment type="subcellular location">
    <subcellularLocation>
        <location evidence="1">Membrane</location>
        <topology evidence="1">Multi-pass membrane protein</topology>
    </subcellularLocation>
</comment>
<dbReference type="PANTHER" id="PTHR23512:SF12">
    <property type="entry name" value="TRANSPORTER, PUTATIVE (AFU_ORTHOLOGUE AFUA_4G00260)-RELATED"/>
    <property type="match status" value="1"/>
</dbReference>
<dbReference type="InterPro" id="IPR052187">
    <property type="entry name" value="MFSD1"/>
</dbReference>
<feature type="transmembrane region" description="Helical" evidence="20">
    <location>
        <begin position="153"/>
        <end position="171"/>
    </location>
</feature>
<dbReference type="SUPFAM" id="SSF103473">
    <property type="entry name" value="MFS general substrate transporter"/>
    <property type="match status" value="1"/>
</dbReference>
<feature type="transmembrane region" description="Helical" evidence="20">
    <location>
        <begin position="220"/>
        <end position="239"/>
    </location>
</feature>
<dbReference type="Gene3D" id="1.20.1250.20">
    <property type="entry name" value="MFS general substrate transporter like domains"/>
    <property type="match status" value="1"/>
</dbReference>
<feature type="region of interest" description="Disordered" evidence="19">
    <location>
        <begin position="504"/>
        <end position="579"/>
    </location>
</feature>
<feature type="transmembrane region" description="Helical" evidence="20">
    <location>
        <begin position="298"/>
        <end position="320"/>
    </location>
</feature>
<dbReference type="GO" id="GO:0016020">
    <property type="term" value="C:membrane"/>
    <property type="evidence" value="ECO:0007669"/>
    <property type="project" value="UniProtKB-SubCell"/>
</dbReference>
<dbReference type="GO" id="GO:0022857">
    <property type="term" value="F:transmembrane transporter activity"/>
    <property type="evidence" value="ECO:0007669"/>
    <property type="project" value="InterPro"/>
</dbReference>
<evidence type="ECO:0000256" key="1">
    <source>
        <dbReference type="ARBA" id="ARBA00004141"/>
    </source>
</evidence>
<feature type="transmembrane region" description="Helical" evidence="20">
    <location>
        <begin position="340"/>
        <end position="356"/>
    </location>
</feature>
<dbReference type="EMBL" id="JAPEVG010000020">
    <property type="protein sequence ID" value="KAJ8495821.1"/>
    <property type="molecule type" value="Genomic_DNA"/>
</dbReference>
<dbReference type="InterPro" id="IPR020846">
    <property type="entry name" value="MFS_dom"/>
</dbReference>
<comment type="catalytic activity">
    <reaction evidence="12">
        <text>L-histidyl-L-alpha-amino acid(out) = L-histidyl-L-alpha-amino acid(in)</text>
        <dbReference type="Rhea" id="RHEA:79379"/>
        <dbReference type="ChEBI" id="CHEBI:229964"/>
    </reaction>
</comment>
<dbReference type="Pfam" id="PF07690">
    <property type="entry name" value="MFS_1"/>
    <property type="match status" value="1"/>
</dbReference>
<evidence type="ECO:0000256" key="11">
    <source>
        <dbReference type="ARBA" id="ARBA00044903"/>
    </source>
</evidence>
<evidence type="ECO:0000256" key="8">
    <source>
        <dbReference type="ARBA" id="ARBA00044898"/>
    </source>
</evidence>
<comment type="caution">
    <text evidence="22">The sequence shown here is derived from an EMBL/GenBank/DDBJ whole genome shotgun (WGS) entry which is preliminary data.</text>
</comment>
<evidence type="ECO:0000256" key="7">
    <source>
        <dbReference type="ARBA" id="ARBA00044893"/>
    </source>
</evidence>
<gene>
    <name evidence="22" type="ORF">ONZ51_g1436</name>
</gene>
<organism evidence="22 23">
    <name type="scientific">Trametes cubensis</name>
    <dbReference type="NCBI Taxonomy" id="1111947"/>
    <lineage>
        <taxon>Eukaryota</taxon>
        <taxon>Fungi</taxon>
        <taxon>Dikarya</taxon>
        <taxon>Basidiomycota</taxon>
        <taxon>Agaricomycotina</taxon>
        <taxon>Agaricomycetes</taxon>
        <taxon>Polyporales</taxon>
        <taxon>Polyporaceae</taxon>
        <taxon>Trametes</taxon>
    </lineage>
</organism>
<comment type="subunit">
    <text evidence="18">Homodimer. Interacts with lysosomal protein GLMP (via lumenal domain); the interaction starts while both proteins are still in the endoplasmic reticulum and is required for stabilization of MFSD1 in lysosomes but has no direct effect on its targeting to lysosomes or transporter activity.</text>
</comment>
<dbReference type="PANTHER" id="PTHR23512">
    <property type="entry name" value="MAJOR FACILITATOR SUPERFAMILY DOMAIN-CONTAINING PROTEIN 1"/>
    <property type="match status" value="1"/>
</dbReference>
<evidence type="ECO:0000256" key="10">
    <source>
        <dbReference type="ARBA" id="ARBA00044900"/>
    </source>
</evidence>
<evidence type="ECO:0000256" key="18">
    <source>
        <dbReference type="ARBA" id="ARBA00046376"/>
    </source>
</evidence>
<evidence type="ECO:0000256" key="20">
    <source>
        <dbReference type="SAM" id="Phobius"/>
    </source>
</evidence>
<dbReference type="InterPro" id="IPR036259">
    <property type="entry name" value="MFS_trans_sf"/>
</dbReference>
<feature type="transmembrane region" description="Helical" evidence="20">
    <location>
        <begin position="97"/>
        <end position="119"/>
    </location>
</feature>
<evidence type="ECO:0000313" key="22">
    <source>
        <dbReference type="EMBL" id="KAJ8495821.1"/>
    </source>
</evidence>
<feature type="transmembrane region" description="Helical" evidence="20">
    <location>
        <begin position="183"/>
        <end position="208"/>
    </location>
</feature>
<keyword evidence="20" id="KW-0812">Transmembrane</keyword>
<comment type="catalytic activity">
    <reaction evidence="10">
        <text>L-lysyl-L-lysine(out) = L-lysyl-L-lysine(in)</text>
        <dbReference type="Rhea" id="RHEA:79403"/>
        <dbReference type="ChEBI" id="CHEBI:229956"/>
    </reaction>
</comment>
<comment type="catalytic activity">
    <reaction evidence="4">
        <text>L-alpha-aminoacyl-L-arginine(out) = L-alpha-aminoacyl-L-arginine(in)</text>
        <dbReference type="Rhea" id="RHEA:79367"/>
        <dbReference type="ChEBI" id="CHEBI:229968"/>
    </reaction>
</comment>
<protein>
    <recommendedName>
        <fullName evidence="15">Lysosomal dipeptide transporter MFSD1</fullName>
    </recommendedName>
    <alternativeName>
        <fullName evidence="16">Major facilitator superfamily domain-containing protein 1</fullName>
    </alternativeName>
</protein>